<organism evidence="3 4">
    <name type="scientific">Colletotrichum spinosum</name>
    <dbReference type="NCBI Taxonomy" id="1347390"/>
    <lineage>
        <taxon>Eukaryota</taxon>
        <taxon>Fungi</taxon>
        <taxon>Dikarya</taxon>
        <taxon>Ascomycota</taxon>
        <taxon>Pezizomycotina</taxon>
        <taxon>Sordariomycetes</taxon>
        <taxon>Hypocreomycetidae</taxon>
        <taxon>Glomerellales</taxon>
        <taxon>Glomerellaceae</taxon>
        <taxon>Colletotrichum</taxon>
        <taxon>Colletotrichum orbiculare species complex</taxon>
    </lineage>
</organism>
<keyword evidence="4" id="KW-1185">Reference proteome</keyword>
<feature type="region of interest" description="Disordered" evidence="1">
    <location>
        <begin position="44"/>
        <end position="81"/>
    </location>
</feature>
<feature type="transmembrane region" description="Helical" evidence="2">
    <location>
        <begin position="12"/>
        <end position="33"/>
    </location>
</feature>
<evidence type="ECO:0000256" key="2">
    <source>
        <dbReference type="SAM" id="Phobius"/>
    </source>
</evidence>
<evidence type="ECO:0000313" key="4">
    <source>
        <dbReference type="Proteomes" id="UP000295083"/>
    </source>
</evidence>
<evidence type="ECO:0000313" key="3">
    <source>
        <dbReference type="EMBL" id="TDZ34921.1"/>
    </source>
</evidence>
<name>A0A4R8Q8F8_9PEZI</name>
<evidence type="ECO:0000256" key="1">
    <source>
        <dbReference type="SAM" id="MobiDB-lite"/>
    </source>
</evidence>
<gene>
    <name evidence="3" type="ORF">C8035_v010210</name>
</gene>
<dbReference type="EMBL" id="QAPG01000047">
    <property type="protein sequence ID" value="TDZ34921.1"/>
    <property type="molecule type" value="Genomic_DNA"/>
</dbReference>
<comment type="caution">
    <text evidence="3">The sequence shown here is derived from an EMBL/GenBank/DDBJ whole genome shotgun (WGS) entry which is preliminary data.</text>
</comment>
<proteinExistence type="predicted"/>
<feature type="compositionally biased region" description="Basic and acidic residues" evidence="1">
    <location>
        <begin position="44"/>
        <end position="54"/>
    </location>
</feature>
<sequence>MPSTIIRGAVSILRALAVAAIVAIAATLVRLLLLGITAPFTQKDDRLADDEPPRRTATVSTQTDESLANTAPSHGTAASFT</sequence>
<feature type="compositionally biased region" description="Polar residues" evidence="1">
    <location>
        <begin position="57"/>
        <end position="81"/>
    </location>
</feature>
<dbReference type="Proteomes" id="UP000295083">
    <property type="component" value="Unassembled WGS sequence"/>
</dbReference>
<protein>
    <submittedName>
        <fullName evidence="3">Uncharacterized protein</fullName>
    </submittedName>
</protein>
<keyword evidence="2" id="KW-0472">Membrane</keyword>
<keyword evidence="2" id="KW-1133">Transmembrane helix</keyword>
<dbReference type="AlphaFoldDB" id="A0A4R8Q8F8"/>
<reference evidence="3 4" key="1">
    <citation type="submission" date="2018-11" db="EMBL/GenBank/DDBJ databases">
        <title>Genome sequence and assembly of Colletotrichum spinosum.</title>
        <authorList>
            <person name="Gan P."/>
            <person name="Shirasu K."/>
        </authorList>
    </citation>
    <scope>NUCLEOTIDE SEQUENCE [LARGE SCALE GENOMIC DNA]</scope>
    <source>
        <strain evidence="3 4">CBS 515.97</strain>
    </source>
</reference>
<keyword evidence="2" id="KW-0812">Transmembrane</keyword>
<accession>A0A4R8Q8F8</accession>